<dbReference type="RefSeq" id="WP_349758706.1">
    <property type="nucleotide sequence ID" value="NZ_JBEGCI010000008.1"/>
</dbReference>
<protein>
    <submittedName>
        <fullName evidence="4">Glucose 1-dehydrogenase</fullName>
        <ecNumber evidence="4">1.1.1.47</ecNumber>
    </submittedName>
</protein>
<dbReference type="InterPro" id="IPR036291">
    <property type="entry name" value="NAD(P)-bd_dom_sf"/>
</dbReference>
<evidence type="ECO:0000313" key="4">
    <source>
        <dbReference type="EMBL" id="MEQ6889170.1"/>
    </source>
</evidence>
<comment type="caution">
    <text evidence="4">The sequence shown here is derived from an EMBL/GenBank/DDBJ whole genome shotgun (WGS) entry which is preliminary data.</text>
</comment>
<proteinExistence type="inferred from homology"/>
<keyword evidence="2 4" id="KW-0560">Oxidoreductase</keyword>
<evidence type="ECO:0000256" key="1">
    <source>
        <dbReference type="ARBA" id="ARBA00006484"/>
    </source>
</evidence>
<evidence type="ECO:0000256" key="2">
    <source>
        <dbReference type="ARBA" id="ARBA00023002"/>
    </source>
</evidence>
<gene>
    <name evidence="4" type="ORF">ABE957_10845</name>
</gene>
<dbReference type="GO" id="GO:0047936">
    <property type="term" value="F:glucose 1-dehydrogenase [NAD(P)+] activity"/>
    <property type="evidence" value="ECO:0007669"/>
    <property type="project" value="UniProtKB-EC"/>
</dbReference>
<dbReference type="SMART" id="SM00822">
    <property type="entry name" value="PKS_KR"/>
    <property type="match status" value="1"/>
</dbReference>
<accession>A0ABV1N634</accession>
<dbReference type="PRINTS" id="PR00081">
    <property type="entry name" value="GDHRDH"/>
</dbReference>
<organism evidence="4 5">
    <name type="scientific">Halomonas pelophila</name>
    <dbReference type="NCBI Taxonomy" id="3151122"/>
    <lineage>
        <taxon>Bacteria</taxon>
        <taxon>Pseudomonadati</taxon>
        <taxon>Pseudomonadota</taxon>
        <taxon>Gammaproteobacteria</taxon>
        <taxon>Oceanospirillales</taxon>
        <taxon>Halomonadaceae</taxon>
        <taxon>Halomonas</taxon>
    </lineage>
</organism>
<dbReference type="Proteomes" id="UP001472978">
    <property type="component" value="Unassembled WGS sequence"/>
</dbReference>
<dbReference type="Pfam" id="PF13561">
    <property type="entry name" value="adh_short_C2"/>
    <property type="match status" value="1"/>
</dbReference>
<dbReference type="NCBIfam" id="NF005559">
    <property type="entry name" value="PRK07231.1"/>
    <property type="match status" value="1"/>
</dbReference>
<sequence>MSTILDRFTMHGQVAVVTGAGRGLGRAIALAYAEAGADVVCAARTLADVEAVAEEVRSLGRRALAIRCDVNDEAKREALITRTREEMGRLTHLVNNAGGSGPSHPLKMTPEQLDQVLHFNVTSAYALTRLSVPHMREAGGGNVINITSGAARYIQRHFSAYGTAKAALTQLTRLLAQDFAPDVRINAIAPGPIRTAALENAASAEMLEGMARNTPLQRLGEAEDIAAAALYLATPAAAWVTGKVIEVDGGAEGSVWPG</sequence>
<dbReference type="PRINTS" id="PR00080">
    <property type="entry name" value="SDRFAMILY"/>
</dbReference>
<dbReference type="InterPro" id="IPR002347">
    <property type="entry name" value="SDR_fam"/>
</dbReference>
<keyword evidence="5" id="KW-1185">Reference proteome</keyword>
<dbReference type="SUPFAM" id="SSF51735">
    <property type="entry name" value="NAD(P)-binding Rossmann-fold domains"/>
    <property type="match status" value="1"/>
</dbReference>
<name>A0ABV1N634_9GAMM</name>
<reference evidence="4 5" key="1">
    <citation type="submission" date="2024-05" db="EMBL/GenBank/DDBJ databases">
        <title>Halomonas sp. CS7 16S ribosomal RNA gene Genome sequencing and assembly.</title>
        <authorList>
            <person name="Yook S."/>
        </authorList>
    </citation>
    <scope>NUCLEOTIDE SEQUENCE [LARGE SCALE GENOMIC DNA]</scope>
    <source>
        <strain evidence="4 5">CS7</strain>
    </source>
</reference>
<dbReference type="InterPro" id="IPR020904">
    <property type="entry name" value="Sc_DH/Rdtase_CS"/>
</dbReference>
<comment type="similarity">
    <text evidence="1">Belongs to the short-chain dehydrogenases/reductases (SDR) family.</text>
</comment>
<dbReference type="CDD" id="cd05233">
    <property type="entry name" value="SDR_c"/>
    <property type="match status" value="1"/>
</dbReference>
<dbReference type="PANTHER" id="PTHR43639:SF1">
    <property type="entry name" value="SHORT-CHAIN DEHYDROGENASE_REDUCTASE FAMILY PROTEIN"/>
    <property type="match status" value="1"/>
</dbReference>
<evidence type="ECO:0000259" key="3">
    <source>
        <dbReference type="SMART" id="SM00822"/>
    </source>
</evidence>
<dbReference type="PANTHER" id="PTHR43639">
    <property type="entry name" value="OXIDOREDUCTASE, SHORT-CHAIN DEHYDROGENASE/REDUCTASE FAMILY (AFU_ORTHOLOGUE AFUA_5G02870)"/>
    <property type="match status" value="1"/>
</dbReference>
<dbReference type="Gene3D" id="3.40.50.720">
    <property type="entry name" value="NAD(P)-binding Rossmann-like Domain"/>
    <property type="match status" value="1"/>
</dbReference>
<evidence type="ECO:0000313" key="5">
    <source>
        <dbReference type="Proteomes" id="UP001472978"/>
    </source>
</evidence>
<dbReference type="EC" id="1.1.1.47" evidence="4"/>
<feature type="domain" description="Ketoreductase" evidence="3">
    <location>
        <begin position="13"/>
        <end position="206"/>
    </location>
</feature>
<dbReference type="InterPro" id="IPR057326">
    <property type="entry name" value="KR_dom"/>
</dbReference>
<dbReference type="PROSITE" id="PS00061">
    <property type="entry name" value="ADH_SHORT"/>
    <property type="match status" value="1"/>
</dbReference>
<dbReference type="EMBL" id="JBEGCI010000008">
    <property type="protein sequence ID" value="MEQ6889170.1"/>
    <property type="molecule type" value="Genomic_DNA"/>
</dbReference>